<proteinExistence type="predicted"/>
<keyword evidence="3" id="KW-1185">Reference proteome</keyword>
<keyword evidence="1" id="KW-0812">Transmembrane</keyword>
<keyword evidence="1" id="KW-1133">Transmembrane helix</keyword>
<evidence type="ECO:0000256" key="1">
    <source>
        <dbReference type="SAM" id="Phobius"/>
    </source>
</evidence>
<dbReference type="Proteomes" id="UP000095751">
    <property type="component" value="Unassembled WGS sequence"/>
</dbReference>
<dbReference type="AlphaFoldDB" id="A0A1E7FS55"/>
<accession>A0A1E7FS55</accession>
<dbReference type="InParanoid" id="A0A1E7FS55"/>
<organism evidence="2 3">
    <name type="scientific">Fragilariopsis cylindrus CCMP1102</name>
    <dbReference type="NCBI Taxonomy" id="635003"/>
    <lineage>
        <taxon>Eukaryota</taxon>
        <taxon>Sar</taxon>
        <taxon>Stramenopiles</taxon>
        <taxon>Ochrophyta</taxon>
        <taxon>Bacillariophyta</taxon>
        <taxon>Bacillariophyceae</taxon>
        <taxon>Bacillariophycidae</taxon>
        <taxon>Bacillariales</taxon>
        <taxon>Bacillariaceae</taxon>
        <taxon>Fragilariopsis</taxon>
    </lineage>
</organism>
<dbReference type="KEGG" id="fcy:FRACYDRAFT_267830"/>
<name>A0A1E7FS55_9STRA</name>
<feature type="transmembrane region" description="Helical" evidence="1">
    <location>
        <begin position="7"/>
        <end position="31"/>
    </location>
</feature>
<evidence type="ECO:0000313" key="3">
    <source>
        <dbReference type="Proteomes" id="UP000095751"/>
    </source>
</evidence>
<feature type="non-terminal residue" evidence="2">
    <location>
        <position position="230"/>
    </location>
</feature>
<gene>
    <name evidence="2" type="ORF">FRACYDRAFT_267830</name>
</gene>
<evidence type="ECO:0000313" key="2">
    <source>
        <dbReference type="EMBL" id="OEU21001.1"/>
    </source>
</evidence>
<protein>
    <submittedName>
        <fullName evidence="2">Uncharacterized protein</fullName>
    </submittedName>
</protein>
<keyword evidence="1" id="KW-0472">Membrane</keyword>
<sequence>MLRSRRFWIILVRFIIVFLVFRIFFFTIPFISDDDIGFSPLYSDQKKEEVEVEKEDNNEYKHNYRWREWLLERQEQGQKSNDTVITIGKVQPISLHTDWGCGFSMQVYFETPKIASSTIAGTNSTSASASTITTTKTTTETHIKAFFKSSYADMSHYDAESHLREIKAYYLDQILKTYVVLPCVGYQFSSQQLQEHQQDNNNNDKKNSTKEMLDFINDNLDCTRENEKGN</sequence>
<dbReference type="EMBL" id="KV784354">
    <property type="protein sequence ID" value="OEU21001.1"/>
    <property type="molecule type" value="Genomic_DNA"/>
</dbReference>
<reference evidence="2 3" key="1">
    <citation type="submission" date="2016-09" db="EMBL/GenBank/DDBJ databases">
        <title>Extensive genetic diversity and differential bi-allelic expression allows diatom success in the polar Southern Ocean.</title>
        <authorList>
            <consortium name="DOE Joint Genome Institute"/>
            <person name="Mock T."/>
            <person name="Otillar R.P."/>
            <person name="Strauss J."/>
            <person name="Dupont C."/>
            <person name="Frickenhaus S."/>
            <person name="Maumus F."/>
            <person name="Mcmullan M."/>
            <person name="Sanges R."/>
            <person name="Schmutz J."/>
            <person name="Toseland A."/>
            <person name="Valas R."/>
            <person name="Veluchamy A."/>
            <person name="Ward B.J."/>
            <person name="Allen A."/>
            <person name="Barry K."/>
            <person name="Falciatore A."/>
            <person name="Ferrante M."/>
            <person name="Fortunato A.E."/>
            <person name="Gloeckner G."/>
            <person name="Gruber A."/>
            <person name="Hipkin R."/>
            <person name="Janech M."/>
            <person name="Kroth P."/>
            <person name="Leese F."/>
            <person name="Lindquist E."/>
            <person name="Lyon B.R."/>
            <person name="Martin J."/>
            <person name="Mayer C."/>
            <person name="Parker M."/>
            <person name="Quesneville H."/>
            <person name="Raymond J."/>
            <person name="Uhlig C."/>
            <person name="Valentin K.U."/>
            <person name="Worden A.Z."/>
            <person name="Armbrust E.V."/>
            <person name="Bowler C."/>
            <person name="Green B."/>
            <person name="Moulton V."/>
            <person name="Van Oosterhout C."/>
            <person name="Grigoriev I."/>
        </authorList>
    </citation>
    <scope>NUCLEOTIDE SEQUENCE [LARGE SCALE GENOMIC DNA]</scope>
    <source>
        <strain evidence="2 3">CCMP1102</strain>
    </source>
</reference>